<accession>A0A101KTG9</accession>
<reference evidence="2 3" key="1">
    <citation type="submission" date="2015-12" db="EMBL/GenBank/DDBJ databases">
        <title>Draft genome sequence of Mesorhizobium sp. UFLA 01-765, a multitolerant efficient symbiont and plant-growth promoting strain isolated from Zn-mining soil using Leucaena leucocephala as a trap plant.</title>
        <authorList>
            <person name="Rangel W.M."/>
            <person name="Thijs S."/>
            <person name="Longatti S.M."/>
            <person name="Moreira F.M."/>
            <person name="Weyens N."/>
            <person name="Vangronsveld J."/>
            <person name="Van Hamme J.D."/>
            <person name="Bottos E.M."/>
            <person name="Rineau F."/>
        </authorList>
    </citation>
    <scope>NUCLEOTIDE SEQUENCE [LARGE SCALE GENOMIC DNA]</scope>
    <source>
        <strain evidence="2 3">UFLA 01-765</strain>
    </source>
</reference>
<dbReference type="SUPFAM" id="SSF49899">
    <property type="entry name" value="Concanavalin A-like lectins/glucanases"/>
    <property type="match status" value="1"/>
</dbReference>
<dbReference type="EMBL" id="LPWA01000103">
    <property type="protein sequence ID" value="KUM26725.1"/>
    <property type="molecule type" value="Genomic_DNA"/>
</dbReference>
<dbReference type="InterPro" id="IPR046540">
    <property type="entry name" value="DMFA2_C"/>
</dbReference>
<comment type="caution">
    <text evidence="2">The sequence shown here is derived from an EMBL/GenBank/DDBJ whole genome shotgun (WGS) entry which is preliminary data.</text>
</comment>
<sequence>MNETCKLLGYAYPLSVRRGDSIGFYFSGIGIDRAAIEVVRVRCADPIPSGPGIKVEPIATNISGQIELREQPIQAGSHMSVGALSRHSLSDLSFACHLFPTLPGSGVQTIASQWNETKAEGWSLEIDANGFLCMVAGIAGRVWVARAEQPLRAREWSFVSGGVDFENGCIAVHQISLERRNGRDTTSWAQTTGIGLRKWSLRQGLILAGKVAGRGVGCHFNGKIDRPRLFGAPLSVHELRSLVDVNSARECGVAVAIWDMSRGITTGHVEDVSGNGLHGTLVNMPMRGATGANWDQSSMSWSEVPEQYGAIHFHDDDMIDCAWQEDARLVIPSDWRSGFYAVRMTGKSRSGQPVEGYVSFFVSAKLGERQAKIAVIASTATYLAYANITSGFDDPLREVPQEGLIILRPDTVFLYDHRELGLSTYETHKDGSGCCFSAAKRPILNMQPPGDEFNYANDTHLIDWLEEKSISYDVVTDEELHREGASLIKPYALVITASHPEYVSRQMLDALEAYQSAGGRHMYLGGNGFYWRIAFHSEISGLIEVRRGHTGTRTWEGEPGELHLSFTGEPSGTWRSNGRAPQRLVGVGFAAQKFDGSVPYRRLPESYQAEAAFIFEGVDEEEIGAFGLRGDGAAGLEVDRTDVNLGSPPNIVRLATADNLGAGGMLAEEDIPISHRGTTGDQTSDARADMVFFKTAQGGAVFATGSIAWCCSLSHNHYDNPVSRITENVLKRFVDPTPL</sequence>
<protein>
    <recommendedName>
        <fullName evidence="1">N,N-dimethylformamidase beta subunit-like C-terminal domain-containing protein</fullName>
    </recommendedName>
</protein>
<dbReference type="OrthoDB" id="505641at2"/>
<evidence type="ECO:0000313" key="2">
    <source>
        <dbReference type="EMBL" id="KUM26725.1"/>
    </source>
</evidence>
<evidence type="ECO:0000313" key="3">
    <source>
        <dbReference type="Proteomes" id="UP000053176"/>
    </source>
</evidence>
<dbReference type="Gene3D" id="2.60.120.200">
    <property type="match status" value="1"/>
</dbReference>
<evidence type="ECO:0000259" key="1">
    <source>
        <dbReference type="Pfam" id="PF20254"/>
    </source>
</evidence>
<organism evidence="2 3">
    <name type="scientific">Rhizobium loti</name>
    <name type="common">Mesorhizobium loti</name>
    <dbReference type="NCBI Taxonomy" id="381"/>
    <lineage>
        <taxon>Bacteria</taxon>
        <taxon>Pseudomonadati</taxon>
        <taxon>Pseudomonadota</taxon>
        <taxon>Alphaproteobacteria</taxon>
        <taxon>Hyphomicrobiales</taxon>
        <taxon>Phyllobacteriaceae</taxon>
        <taxon>Mesorhizobium</taxon>
    </lineage>
</organism>
<dbReference type="InterPro" id="IPR013320">
    <property type="entry name" value="ConA-like_dom_sf"/>
</dbReference>
<proteinExistence type="predicted"/>
<dbReference type="Pfam" id="PF20254">
    <property type="entry name" value="DMFA2_C"/>
    <property type="match status" value="1"/>
</dbReference>
<gene>
    <name evidence="2" type="ORF">AU467_20245</name>
</gene>
<dbReference type="Proteomes" id="UP000053176">
    <property type="component" value="Unassembled WGS sequence"/>
</dbReference>
<dbReference type="AlphaFoldDB" id="A0A101KTG9"/>
<feature type="domain" description="N,N-dimethylformamidase beta subunit-like C-terminal" evidence="1">
    <location>
        <begin position="289"/>
        <end position="720"/>
    </location>
</feature>
<name>A0A101KTG9_RHILI</name>